<protein>
    <submittedName>
        <fullName evidence="1">Uncharacterized protein</fullName>
    </submittedName>
</protein>
<reference evidence="1" key="1">
    <citation type="journal article" date="2015" name="Nature">
        <title>Complex archaea that bridge the gap between prokaryotes and eukaryotes.</title>
        <authorList>
            <person name="Spang A."/>
            <person name="Saw J.H."/>
            <person name="Jorgensen S.L."/>
            <person name="Zaremba-Niedzwiedzka K."/>
            <person name="Martijn J."/>
            <person name="Lind A.E."/>
            <person name="van Eijk R."/>
            <person name="Schleper C."/>
            <person name="Guy L."/>
            <person name="Ettema T.J."/>
        </authorList>
    </citation>
    <scope>NUCLEOTIDE SEQUENCE</scope>
</reference>
<comment type="caution">
    <text evidence="1">The sequence shown here is derived from an EMBL/GenBank/DDBJ whole genome shotgun (WGS) entry which is preliminary data.</text>
</comment>
<proteinExistence type="predicted"/>
<gene>
    <name evidence="1" type="ORF">LCGC14_1070890</name>
</gene>
<sequence length="322" mass="38680">MINLETIKHSLLSINISNIIFDPSILFIKETVLTDPEQSELIISNLIKFMNIIDEYNLNLYWNDDLQQEFYQNYYATIKKYRPQIHSSFFQKLFPKLIPLNTEGYNECNILSNFEFCDELSDCYSCFQRLVHFLIHHKSLIGYFISILQNREDFVFCCKDCEGDLMLKPHLIKEERDVFNFLFNFLLINNFPLKDDEINVKDQKIKSIINIEIFEKNNFNEIEQEYEFTEDFWNGEFLYSEDEDFRRKSIEVISTILMKPDTKLFRKHKLKGINFEINGKMKPIKQYDIYQEYRLCGVDVTPRLLVTFDQNKIIFIKIINSH</sequence>
<name>A0A0F9MI62_9ZZZZ</name>
<accession>A0A0F9MI62</accession>
<dbReference type="AlphaFoldDB" id="A0A0F9MI62"/>
<evidence type="ECO:0000313" key="1">
    <source>
        <dbReference type="EMBL" id="KKN07065.1"/>
    </source>
</evidence>
<organism evidence="1">
    <name type="scientific">marine sediment metagenome</name>
    <dbReference type="NCBI Taxonomy" id="412755"/>
    <lineage>
        <taxon>unclassified sequences</taxon>
        <taxon>metagenomes</taxon>
        <taxon>ecological metagenomes</taxon>
    </lineage>
</organism>
<dbReference type="EMBL" id="LAZR01004610">
    <property type="protein sequence ID" value="KKN07065.1"/>
    <property type="molecule type" value="Genomic_DNA"/>
</dbReference>